<evidence type="ECO:0000313" key="3">
    <source>
        <dbReference type="Proteomes" id="UP000289340"/>
    </source>
</evidence>
<dbReference type="GO" id="GO:0009409">
    <property type="term" value="P:response to cold"/>
    <property type="evidence" value="ECO:0007669"/>
    <property type="project" value="UniProtKB-ARBA"/>
</dbReference>
<protein>
    <submittedName>
        <fullName evidence="2">Uncharacterized protein</fullName>
    </submittedName>
</protein>
<gene>
    <name evidence="2" type="ORF">D0Y65_040737</name>
</gene>
<dbReference type="GO" id="GO:0016272">
    <property type="term" value="C:prefoldin complex"/>
    <property type="evidence" value="ECO:0007669"/>
    <property type="project" value="InterPro"/>
</dbReference>
<feature type="non-terminal residue" evidence="2">
    <location>
        <position position="1"/>
    </location>
</feature>
<dbReference type="Gene3D" id="1.10.287.370">
    <property type="match status" value="1"/>
</dbReference>
<dbReference type="AlphaFoldDB" id="A0A445GSS2"/>
<comment type="similarity">
    <text evidence="1">Belongs to the prefoldin subunit beta family.</text>
</comment>
<dbReference type="GO" id="GO:0051082">
    <property type="term" value="F:unfolded protein binding"/>
    <property type="evidence" value="ECO:0007669"/>
    <property type="project" value="InterPro"/>
</dbReference>
<proteinExistence type="inferred from homology"/>
<organism evidence="2 3">
    <name type="scientific">Glycine soja</name>
    <name type="common">Wild soybean</name>
    <dbReference type="NCBI Taxonomy" id="3848"/>
    <lineage>
        <taxon>Eukaryota</taxon>
        <taxon>Viridiplantae</taxon>
        <taxon>Streptophyta</taxon>
        <taxon>Embryophyta</taxon>
        <taxon>Tracheophyta</taxon>
        <taxon>Spermatophyta</taxon>
        <taxon>Magnoliopsida</taxon>
        <taxon>eudicotyledons</taxon>
        <taxon>Gunneridae</taxon>
        <taxon>Pentapetalae</taxon>
        <taxon>rosids</taxon>
        <taxon>fabids</taxon>
        <taxon>Fabales</taxon>
        <taxon>Fabaceae</taxon>
        <taxon>Papilionoideae</taxon>
        <taxon>50 kb inversion clade</taxon>
        <taxon>NPAAA clade</taxon>
        <taxon>indigoferoid/millettioid clade</taxon>
        <taxon>Phaseoleae</taxon>
        <taxon>Glycine</taxon>
        <taxon>Glycine subgen. Soja</taxon>
    </lineage>
</organism>
<dbReference type="GO" id="GO:0006457">
    <property type="term" value="P:protein folding"/>
    <property type="evidence" value="ECO:0007669"/>
    <property type="project" value="InterPro"/>
</dbReference>
<evidence type="ECO:0000256" key="1">
    <source>
        <dbReference type="ARBA" id="ARBA00008045"/>
    </source>
</evidence>
<reference evidence="2 3" key="1">
    <citation type="submission" date="2018-09" db="EMBL/GenBank/DDBJ databases">
        <title>A high-quality reference genome of wild soybean provides a powerful tool to mine soybean genomes.</title>
        <authorList>
            <person name="Xie M."/>
            <person name="Chung C.Y.L."/>
            <person name="Li M.-W."/>
            <person name="Wong F.-L."/>
            <person name="Chan T.-F."/>
            <person name="Lam H.-M."/>
        </authorList>
    </citation>
    <scope>NUCLEOTIDE SEQUENCE [LARGE SCALE GENOMIC DNA]</scope>
    <source>
        <strain evidence="3">cv. W05</strain>
        <tissue evidence="2">Hypocotyl of etiolated seedlings</tissue>
    </source>
</reference>
<comment type="caution">
    <text evidence="2">The sequence shown here is derived from an EMBL/GenBank/DDBJ whole genome shotgun (WGS) entry which is preliminary data.</text>
</comment>
<dbReference type="Proteomes" id="UP000289340">
    <property type="component" value="Chromosome 15"/>
</dbReference>
<evidence type="ECO:0000313" key="2">
    <source>
        <dbReference type="EMBL" id="RZB64340.1"/>
    </source>
</evidence>
<dbReference type="SUPFAM" id="SSF46579">
    <property type="entry name" value="Prefoldin"/>
    <property type="match status" value="1"/>
</dbReference>
<keyword evidence="3" id="KW-1185">Reference proteome</keyword>
<name>A0A445GSS2_GLYSO</name>
<dbReference type="InterPro" id="IPR002777">
    <property type="entry name" value="PFD_beta-like"/>
</dbReference>
<dbReference type="InterPro" id="IPR009053">
    <property type="entry name" value="Prefoldin"/>
</dbReference>
<accession>A0A445GSS2</accession>
<sequence length="133" mass="14421">LAHDPLLDLSFVNVIVKNACSNSATNLNAAAPLLSERRTFVSNFQSHSDSGIQYLSKMASISPSSSNTSPSAADLTKQLRLHEVAIAELNNQPSSRAVYQRDGNIFFRTTIQTATATEQKQLESAQAKLKSLN</sequence>
<dbReference type="EMBL" id="QZWG01000015">
    <property type="protein sequence ID" value="RZB64340.1"/>
    <property type="molecule type" value="Genomic_DNA"/>
</dbReference>
<dbReference type="Pfam" id="PF01920">
    <property type="entry name" value="Prefoldin_2"/>
    <property type="match status" value="1"/>
</dbReference>